<evidence type="ECO:0000313" key="1">
    <source>
        <dbReference type="Proteomes" id="UP000887576"/>
    </source>
</evidence>
<proteinExistence type="predicted"/>
<organism evidence="1 2">
    <name type="scientific">Panagrolaimus sp. JU765</name>
    <dbReference type="NCBI Taxonomy" id="591449"/>
    <lineage>
        <taxon>Eukaryota</taxon>
        <taxon>Metazoa</taxon>
        <taxon>Ecdysozoa</taxon>
        <taxon>Nematoda</taxon>
        <taxon>Chromadorea</taxon>
        <taxon>Rhabditida</taxon>
        <taxon>Tylenchina</taxon>
        <taxon>Panagrolaimomorpha</taxon>
        <taxon>Panagrolaimoidea</taxon>
        <taxon>Panagrolaimidae</taxon>
        <taxon>Panagrolaimus</taxon>
    </lineage>
</organism>
<accession>A0AC34R6Q5</accession>
<evidence type="ECO:0000313" key="2">
    <source>
        <dbReference type="WBParaSite" id="JU765_v2.g3921.t1"/>
    </source>
</evidence>
<name>A0AC34R6Q5_9BILA</name>
<dbReference type="WBParaSite" id="JU765_v2.g3921.t1">
    <property type="protein sequence ID" value="JU765_v2.g3921.t1"/>
    <property type="gene ID" value="JU765_v2.g3921"/>
</dbReference>
<dbReference type="Proteomes" id="UP000887576">
    <property type="component" value="Unplaced"/>
</dbReference>
<protein>
    <submittedName>
        <fullName evidence="2">Exocyst complex subunit Exo70 C-terminal domain-containing protein</fullName>
    </submittedName>
</protein>
<sequence>MNLIQLLKRKKNYCVADILMVKEIRRKIKELVLEPYQEFCNRFSKNYSMDRQMKYDVESVEIIIDRLFDAPS</sequence>
<reference evidence="2" key="1">
    <citation type="submission" date="2022-11" db="UniProtKB">
        <authorList>
            <consortium name="WormBaseParasite"/>
        </authorList>
    </citation>
    <scope>IDENTIFICATION</scope>
</reference>